<evidence type="ECO:0000256" key="15">
    <source>
        <dbReference type="SAM" id="SignalP"/>
    </source>
</evidence>
<feature type="domain" description="EGF-like" evidence="17">
    <location>
        <begin position="5363"/>
        <end position="5406"/>
    </location>
</feature>
<dbReference type="InterPro" id="IPR002919">
    <property type="entry name" value="TIL_dom"/>
</dbReference>
<dbReference type="InterPro" id="IPR036383">
    <property type="entry name" value="TSP1_rpt_sf"/>
</dbReference>
<feature type="domain" description="EGF-like" evidence="17">
    <location>
        <begin position="1355"/>
        <end position="1397"/>
    </location>
</feature>
<dbReference type="SMART" id="SM00034">
    <property type="entry name" value="CLECT"/>
    <property type="match status" value="4"/>
</dbReference>
<dbReference type="InterPro" id="IPR018378">
    <property type="entry name" value="C-type_lectin_CS"/>
</dbReference>
<evidence type="ECO:0000256" key="6">
    <source>
        <dbReference type="ARBA" id="ARBA00022729"/>
    </source>
</evidence>
<feature type="domain" description="EGF-like" evidence="17">
    <location>
        <begin position="5102"/>
        <end position="5144"/>
    </location>
</feature>
<keyword evidence="11" id="KW-0472">Membrane</keyword>
<dbReference type="SUPFAM" id="SSF82895">
    <property type="entry name" value="TSP-1 type 1 repeat"/>
    <property type="match status" value="1"/>
</dbReference>
<evidence type="ECO:0000259" key="20">
    <source>
        <dbReference type="PROSITE" id="PS51465"/>
    </source>
</evidence>
<feature type="domain" description="EGF-like" evidence="17">
    <location>
        <begin position="4072"/>
        <end position="4111"/>
    </location>
</feature>
<evidence type="ECO:0000259" key="17">
    <source>
        <dbReference type="PROSITE" id="PS50026"/>
    </source>
</evidence>
<dbReference type="Gene3D" id="2.60.120.1000">
    <property type="match status" value="6"/>
</dbReference>
<feature type="domain" description="EGF-like" evidence="17">
    <location>
        <begin position="4875"/>
        <end position="4915"/>
    </location>
</feature>
<feature type="domain" description="EGF-like" evidence="17">
    <location>
        <begin position="4112"/>
        <end position="4150"/>
    </location>
</feature>
<dbReference type="InterPro" id="IPR000742">
    <property type="entry name" value="EGF"/>
</dbReference>
<feature type="disulfide bond" evidence="14">
    <location>
        <begin position="5506"/>
        <end position="5523"/>
    </location>
</feature>
<feature type="domain" description="C-type lectin" evidence="18">
    <location>
        <begin position="33"/>
        <end position="148"/>
    </location>
</feature>
<protein>
    <submittedName>
        <fullName evidence="21">Uncharacterized protein</fullName>
    </submittedName>
</protein>
<feature type="domain" description="EGF-like" evidence="17">
    <location>
        <begin position="4832"/>
        <end position="4870"/>
    </location>
</feature>
<feature type="domain" description="VWFD" evidence="19">
    <location>
        <begin position="2952"/>
        <end position="3151"/>
    </location>
</feature>
<keyword evidence="13" id="KW-0325">Glycoprotein</keyword>
<accession>A0A1S6KMG1</accession>
<dbReference type="NCBIfam" id="NF040941">
    <property type="entry name" value="GGGWT_bact"/>
    <property type="match status" value="1"/>
</dbReference>
<feature type="domain" description="EGF-like" evidence="17">
    <location>
        <begin position="3663"/>
        <end position="3700"/>
    </location>
</feature>
<dbReference type="InterPro" id="IPR001846">
    <property type="entry name" value="VWF_type-D"/>
</dbReference>
<dbReference type="InterPro" id="IPR018097">
    <property type="entry name" value="EGF_Ca-bd_CS"/>
</dbReference>
<feature type="domain" description="EGF-like" evidence="17">
    <location>
        <begin position="4400"/>
        <end position="4442"/>
    </location>
</feature>
<comment type="subcellular location">
    <subcellularLocation>
        <location evidence="1">Membrane</location>
        <topology evidence="1">Single-pass type I membrane protein</topology>
    </subcellularLocation>
    <subcellularLocation>
        <location evidence="2">Secreted</location>
    </subcellularLocation>
</comment>
<dbReference type="CDD" id="cd00054">
    <property type="entry name" value="EGF_CA"/>
    <property type="match status" value="23"/>
</dbReference>
<feature type="domain" description="EGF-like" evidence="17">
    <location>
        <begin position="5145"/>
        <end position="5188"/>
    </location>
</feature>
<dbReference type="FunFam" id="2.10.25.10:FF:000014">
    <property type="entry name" value="Latent-transforming growth factor beta-binding protein 3"/>
    <property type="match status" value="2"/>
</dbReference>
<feature type="domain" description="EGF-like" evidence="17">
    <location>
        <begin position="5456"/>
        <end position="5494"/>
    </location>
</feature>
<dbReference type="PROSITE" id="PS50041">
    <property type="entry name" value="C_TYPE_LECTIN_2"/>
    <property type="match status" value="4"/>
</dbReference>
<dbReference type="CDD" id="cd19941">
    <property type="entry name" value="TIL"/>
    <property type="match status" value="2"/>
</dbReference>
<keyword evidence="12 14" id="KW-1015">Disulfide bond</keyword>
<feature type="domain" description="EGF-like" evidence="17">
    <location>
        <begin position="3374"/>
        <end position="3414"/>
    </location>
</feature>
<dbReference type="GO" id="GO:0005576">
    <property type="term" value="C:extracellular region"/>
    <property type="evidence" value="ECO:0007669"/>
    <property type="project" value="UniProtKB-SubCell"/>
</dbReference>
<dbReference type="SMART" id="SM00832">
    <property type="entry name" value="C8"/>
    <property type="match status" value="2"/>
</dbReference>
<keyword evidence="4 14" id="KW-0245">EGF-like domain</keyword>
<sequence>MELNVYLFINLLRLFILLNFSLQFSQSQCDVQLGNSCFTVSNIKQSFSNSENACFMQNGTLAILDSILKTNSIAQILGNQNMSEAFFGLTDRAQRGTYRWINDSVLLDEGEIRTNMWIEKNSESCIILSANSEWIRAPCNSENYFICETINGSLPNPPKRAWSQWLSMDDPSTADQILTVENIRKRYPFVCDSPDAVKCHVVGTEISSNETGDNFNMPCSENGLICLNSDQKSTSQCQFYQLTFSCPPEIDECGTPGLAKCDPNAQCINTYGSYKCVCETGYSGDGKTCYKINQCVAWGDPHYVSFDQVVHHFMGICSYRLTETCFTNQTLANGLIPFQITTANEHRGINAAVSFTKSVSLTVNNLTIELGENNILTIDQIELNPPQTKSLGNITIEIIYATKGIRIQTSFGLGVLFDGVSRVTVSVPDSYAGQMCGMCGNMNGNTNDEWLVGDGSVVTDSNLWGNSWISSLQDEPNCNKLNLTLPHGLCDSNSDPIVQTKCGILISPTGPFSPCHRLVDPQSIYPSCYFDMCSDPKNNDLLCSAYQIYADQCLVTGILLDWRSSTGCTVKCGANEHYETVTSGCQASCDDPHAVDSCHLRDTSGCVCNDGFLRSGTTCTPKEQCGCYDGDNNYKAVGDIWFTDFCSTKNRCSGTNSVVKDPNVQCHEYGECFNSTASGESECRCKKGYEGRADNCTDIDECARGSYVCSDNGDCVNQLGTYNCLCKTGFVGNGLNCTDFNECESKTANCSAYATCYNTFGSYKCICQNGYEGNGSICSQIPIIAVNPDQTNCSFHQDASCDQLATCVDHADGSFTCDCTEGSFGDGLQGANQTGCTYYPCPQNSTAFEGYCYTFPPNSANQAKNEEICNNLGGHLATFTNLLALNFIKEQLQIFHANSPLHIGYSSSRFANSILPLDLSMTPQSNWATGHPKPDLPCTVILPLNDSQPFKFKSVNCSENYPPICKFPSSPRNCADGWLEVGNKCMTLFKNPSNVTDAIFTCSQFGADLTTILSLNESYLVFNRFLRLTTGSFWFGLNKNLLQRSFNAAFSNGKDLSFTNFNSSNPETHSGMAPDVECYQILSNGKWTNANCSGVAQGFLCEKPPNVFNRCPVTSEYFNGKCYRPLPKDTQPNSAGSCFNSGGELVSISTVGEQIYIESYMSSKNLWNSYWIGLEENQTKASFYSWSDGSVYEFTNWNSNEPGISSSGNCVIIDGSNSIHLPWSERQCNSSYPGFCEYVNTPCAKDSDCNKDGECHFGQCHCKVGFKGDGLANCSNINECFNEVNPCSINENCSDTNGSYSCNCKTNFVRLNNGTCQNKLFCLGDADCAKSGKCFQNLCSCNLGFEGDGKLLCKNVNECLNPNLNNCNESATCTDQIGSYTCKCNNGFQGDGTHDCHPTPKTCDEYLKLHPNSPSGVYTIDPDGAGPLSTIDVTCEMRPDIGITKISHDNVSPKQITSNVPFGEKRNITYEFPLPYILPIVNNSNFCYQDMEFQCQGFLYLLNTTNYIDVNGRQHRKWGTSTTENECGCGELNLCASPSQPCFCDGDYHNPGYDIGRIIDKTLLPLTGVLTGGQGYYRLGYISFGVLYCSPKPINLPKNCHDARKNYGMDKNAVIWIDVDGDGPFQPIKAFCDVTTKPIGVTIIPHDKIPGNLPQTLPTYFPGPLVDPSSPNTNPTTCFSYPAENGPLLKLIADSGACSQEVKYDCKEGSQLLNNVAYLQTLSGKILDYFGSGSNGKCACGVLNSCTNPKSNCNCDGSNSGSDFGFIRKKEDLPIKCITDNNNPSNPSNFTVGPLMCGPGPFGLEPSCNEWMARGYKANYTYLIDTDGGNFNNNSRNMEEFLVNCKMIPFPPQGITKVPISQLNPVCENSTDNLCKNPVKYPLTPDQIRPIIARSAFCQQKIKYTCQIMTLLKPYVGTKYPYSFWRTYGSENTNVNKSYFSGNGTNNATCNCGLDKSCDTCRCDIQSNETKVDEGYLIQKSDLPVGAVWIGMDQTNPDLISQIKLGDLECFETFPSCELILKGFRSTTEMYTFYNTIHTIDPDGPFGNDPIIVECSGTTTVVKPSVQTITIDDTNTTNIGPKAQCRDLQYTYQPHNKQLKELASISNACYQYMKLSCKATPLTNYVEWFDADGISRPGWAGNSDGNECACGEVDSCQGGKNFSCNCDGMSTSLSYDHGLLVNKDILPVSKICLGLTERIPPPLVNRQIVITISPLYCSPTQNVIYPDCQALRENQYQDNYRKSDPRSEAWVIDPDSAGPGKPFTVYCDMKTDLPVGITVINLQSNPSLCSNSTLSSEEKSINLTYLAANQDNINNLTSVSSHCEQFVSYDCRNSPLFDGIKYGAYDDSQKYVEYWTGPNDKNSCSNQSCNCAVVDDKMRSDSGKFTDKFRLPLSSILMPSAPGQRKLCVKELRCYNLPKTCDEYNQLQRLDINKGNRNNIWAIDPDQAGGEEYFGVLCKTIDGVVVTETRQTNNPQAVNSSKSTVGNVSFIDTSPIQIQKLVSLSNYCSQRVDYFCTNSGTLYNKNPKMFDYQNKQLVSWAGADRYHAVGSCACDVLGNCPNNYKCRCDALSNSTQYEGGIFTDQSILPVQQVQYQAGQNILTNMYPVDCGSSIFDIPKDCIEARNKGFMYDTEVLIKPSGVTQPFLVFCQMNAGNNKNLQITMVLTNTTFSKTNQSVQITYPTTSVNDAKQLVKNSAYCIQPMKMNCKGIMFSSIFTWTDGSNRNQLNFGSNNINDFCPCGLTNGCAGILGESKSSMMSRQCSCDTPDSSAAFSDSVLITNKTLLPIKSFILKLPPNADPVNSLVIGSLMCSSSKIDFNECSTNFHDCDLHANCTNLDSGFRCDCIKGWQGLGGNEMYSNGRSCIDDDECALLKCPSTSDCTNTPGSFICNCHVGFVKAAPTVCNDINECSLNSSICDANADCINTYGSYICNCKPGFRGSGNPGDCEAVAICGCWGDPHCLSFDGNWLHYQGRCKYTLVRDECRNGLPIESSTANFEVIMKNWDQNTGTNSMVSWAKEITVKIMNYTIMMKIGFELVVDGQKTSIPFIPKNEDGTPVGFEVSFYGSSLRLTSVHGLEVKWDGISMVDVTITSFYMNNVCGLCGNYNKNPHDDWIVGPNCKPSGNITELLNLFGDSWRNDNPIDTDPFCSTTTCKETPNETPCAADVMAHSQLECQKLRDKFASCETVMKTFNKSLDEYIESCVYDQCYSSGDLTQMMCKTAESLAQKCLEEYKVKISYRSINFCNMVCNKNMIYSDCASPCQPTCYNNTNSMLCTGQCVESCICAPGYVLENGNCTKPEACGCLMSDGTYYANGEQRTNENCSVKCRCKGETGQLECTNITCSNDAFCDFKDDDYGCHCKNGFMGDGIMCKDIDECSNNTSVCDSNAFCKNTIGSFSCSCKEGFEGNGVTCTNINECYPLSPCDNATEECFDKVPGYECRCQKGFMKNTTTGNCDDRNECADTGNLCDRVSTNCNNTFGSYRCDCKYGFRPSPIDSFVCTDVNECNLVHECDKNYAKCTNTPGSYYCTCDSGYQGDGRNCTDIDECSSNKVCQRPDATCVNLPGSYECRCLDGTPGCDGDNPCNTVQCTKPNEICYLGQCFCKHGFQNNVTTNICEDIDECDTAANDCAGRKAKCANLDGSYECDCLYGYRMSSINKICENINECIDNLHQCGENAECIDTDGGYYCQCKTGFTGHCDECRDIDECAFSLNNCDSDRATCENSIGSFTCRCNEGYSGDGSVCSEIDECLLGLHNCSRSHQFCFNVNGGFECRCLSGYKSDTNGSCVDENECRFFDNGCDDNADCINTDGSFLCICRAGYIGSGRNCDPQEGLEECGKLLCPLNALCVNSTCLCKSGYENSTNQCINTDECESQTSCDVNANCIDTHGSFICYCNEGYIGDGINCFKKDTDTDACQIENYCTDGDCYDGICHCPSGFVFKSNKCFDERCENVCPKNAICSISSGSPVCSCSVGTSLSSDSSQCIDIDECNENVDDCQENSICFNRFGSYDCKCPPNYLDVFKDGKVCMAVPLSQCNQSCPTGQYCNNGSCSCLMGLNSQTDDDGNLNCSKNSASCLPGICPLNANCEERLFGYICKCKPGYEGVGIKSCRDIDECGGKINNCTINEDCSNTEGSFTCSCKRGYSRNSSSGLCETNNMCNCGSHGICGPNYICQCKSGYEINPSGMCQDVNECQTQSPCHILAQCINTPGSYKCQCPENFYGDPQNKCFEDKCKTKALQCQAGEVCKLSLYGSVCEKISCNSSEILINNECLPVNQVCQNINCGNHAFCKIENGRADCFCDSGYYGDGELCVDVDECSNGDVSCPNNSFCQNKDGSFHCACNVGFQRLENTLVTDSCTDIDECLLSESCATNGECQNTIGSFKCECKDGFIGDGKYDCRIDSKCEKYGGCHEDASCIVNVESSIYECQCHTEFSGDGITSCIKNNLCFVNGKSSCHENAICEQVNATYRCICPDGFQGDGYNFCNDIDECANDNTHNCSSLEKCVNSNGQYNCVCGDGAVYVDDICVDIDECSSNQTNKCSSNAICQNKEGTYGCQCAEGFYGDGLLCHDIDECKFGVANCSENALCINKPGTFACECQAGTLGNGTTCGDEDECKKPKGSPGAPECDENAVCKNKDPGYTCECQSGYKGTGWFCIKQTPCDVPNACKANQTCTPSNENSLAICECKPDFKLENDTCIPKTECENKTDNCDRETSNCVQLDPGFKCECKPGFNMVGNTCQDKNECDPTSPDFAAQKCLASGGGCLNTKGSFVCTCNQEQMNENNSSCKPIDSCAMGLDNCDRKVEDCISSKDSSYTCQCIEGFQRINGSCVDVDECADKIDSCKNNATCNNMIGSYVCKCPDNLKLDLSKKACTDRNECQENPMICGDLSKCLNTDGSYECQCVTGYKWNGTNCEDIDECAIKTHPCHDLARCSNVPGSCKCKCQPGFTGDGIYSCIETDSCPARDDVKCPTGSYCNMIGNFIYCNCTNGYEDSNQMECIGDVCYKKCSDIDECVTRKSACHKFAECTNNDGAYVCTCPSYLTGDGKTTCEDQNECALETHTCNLNTSYCENLDNTVNVLAPFQCHCFNGYVKIPGTQICLNKNECLNPVENDCVENAICIDTEGSYECRCKSGFKQLPSGKCENINECEEKSDNCSINSVCQDKADGFSCQCKPGFKWSDETNLNCEDIDECTNPTSCSSMPHSICMNNPGSFECVCPHGFSLQGGYCNDINECLIPNSCGQNSVCANTVSGFNCSCANGARQLPNGDCELINECLENIDRCQVLNGADSVCYDLPIGYACVCPDGFVNDEVFPQVCENQNECEINIHSCQASNSECVDTYGSFKCVCKPGFSKNSDGDCVDYDECEISEQSNMKFCNNGKCINTPGGFTCDCPEGFIYNNYDCIDVDECNLDQVSSLADNCDQVNGHCINTVGGFQCYCNRGFVMIENSTKCVDIDECQFPNSCLNGLCNNLPGSFECLCNVGYDLVNGKCTDINECSNNSQICGPQAAGICINAVGSFQCKCNVGYENSGGKSYNPCQSVNECVKLNITCPSNAQCVDRSNGYECICKDGYQEDQIGICRNINECQIEDSCHYLADCLDTDGSYKCTCKYGYKGDGIVSCKAICGPNSCLPGQLCQIVNGNQYDCGCVCQGPRCRDNGPVCDTQGITYQSEKQMFETTCKQNIVGEVEYYNECQKSCATVTCPGIEKCSMVNDRPSCTCQNCTQAELTPRLFCSNNGIEFHSICQMKTWICNTKSEISISYDGSCHRSIDCEVSEWTSWSSCSKTCGVGRYTRTRIIVKAAMFNGNCEDPLFETQQCYNGPCPGDACENITCAPGSFCESGKCICPDCSDQRIPDPVCGKIGDLESGTYRTFCTLLHNACNYNSSFTYLHRGRCGEHIPSEPKICSMVTHFQIVQSQDNCTSVEPVRVNLCSGGCGKNPNYCCRPAEERIFRSKFRCPDNSFVYREVKSISSCECKLEENLSPFSIYML</sequence>
<dbReference type="Gene3D" id="2.10.25.10">
    <property type="entry name" value="Laminin"/>
    <property type="match status" value="49"/>
</dbReference>
<feature type="domain" description="EGF-like" evidence="17">
    <location>
        <begin position="698"/>
        <end position="738"/>
    </location>
</feature>
<feature type="domain" description="C-type lectin" evidence="18">
    <location>
        <begin position="981"/>
        <end position="1093"/>
    </location>
</feature>
<feature type="domain" description="EGF-like" evidence="17">
    <location>
        <begin position="5584"/>
        <end position="5624"/>
    </location>
</feature>
<dbReference type="InterPro" id="IPR000152">
    <property type="entry name" value="EGF-type_Asp/Asn_hydroxyl_site"/>
</dbReference>
<dbReference type="InterPro" id="IPR006207">
    <property type="entry name" value="Cys_knot_C"/>
</dbReference>
<evidence type="ECO:0000256" key="10">
    <source>
        <dbReference type="ARBA" id="ARBA00022989"/>
    </source>
</evidence>
<dbReference type="PROSITE" id="PS50026">
    <property type="entry name" value="EGF_3"/>
    <property type="match status" value="46"/>
</dbReference>
<feature type="domain" description="EGF-like" evidence="17">
    <location>
        <begin position="3789"/>
        <end position="3829"/>
    </location>
</feature>
<feature type="domain" description="EGF-like" evidence="17">
    <location>
        <begin position="4528"/>
        <end position="4569"/>
    </location>
</feature>
<dbReference type="FunFam" id="2.10.25.10:FF:000038">
    <property type="entry name" value="Fibrillin 2"/>
    <property type="match status" value="17"/>
</dbReference>
<evidence type="ECO:0000256" key="5">
    <source>
        <dbReference type="ARBA" id="ARBA00022692"/>
    </source>
</evidence>
<dbReference type="GO" id="GO:0007399">
    <property type="term" value="P:nervous system development"/>
    <property type="evidence" value="ECO:0007669"/>
    <property type="project" value="UniProtKB-KW"/>
</dbReference>
<evidence type="ECO:0000259" key="19">
    <source>
        <dbReference type="PROSITE" id="PS51233"/>
    </source>
</evidence>
<feature type="chain" id="PRO_5013045956" evidence="15">
    <location>
        <begin position="28"/>
        <end position="5992"/>
    </location>
</feature>
<feature type="domain" description="EGF-like" evidence="17">
    <location>
        <begin position="2818"/>
        <end position="2856"/>
    </location>
</feature>
<feature type="domain" description="EGF-like" evidence="17">
    <location>
        <begin position="4359"/>
        <end position="4399"/>
    </location>
</feature>
<keyword evidence="10" id="KW-1133">Transmembrane helix</keyword>
<feature type="domain" description="VWFD" evidence="19">
    <location>
        <begin position="293"/>
        <end position="479"/>
    </location>
</feature>
<dbReference type="InterPro" id="IPR024731">
    <property type="entry name" value="NELL2-like_EGF"/>
</dbReference>
<keyword evidence="6 15" id="KW-0732">Signal</keyword>
<feature type="signal peptide" evidence="15">
    <location>
        <begin position="1"/>
        <end position="27"/>
    </location>
</feature>
<dbReference type="SMART" id="SM00280">
    <property type="entry name" value="KAZAL"/>
    <property type="match status" value="3"/>
</dbReference>
<feature type="domain" description="EGF-like" evidence="17">
    <location>
        <begin position="3415"/>
        <end position="3457"/>
    </location>
</feature>
<dbReference type="SMART" id="SM00274">
    <property type="entry name" value="FOLN"/>
    <property type="match status" value="4"/>
</dbReference>
<feature type="domain" description="Kazal-like" evidence="20">
    <location>
        <begin position="5642"/>
        <end position="5698"/>
    </location>
</feature>
<dbReference type="InterPro" id="IPR000884">
    <property type="entry name" value="TSP1_rpt"/>
</dbReference>
<keyword evidence="5" id="KW-0812">Transmembrane</keyword>
<feature type="domain" description="EGF-like" evidence="17">
    <location>
        <begin position="5495"/>
        <end position="5535"/>
    </location>
</feature>
<name>A0A1S6KMG1_SCHMD</name>
<dbReference type="SMART" id="SM00181">
    <property type="entry name" value="EGF"/>
    <property type="match status" value="65"/>
</dbReference>
<dbReference type="Gene3D" id="2.90.20.10">
    <property type="entry name" value="Plasmodium vivax P25 domain"/>
    <property type="match status" value="1"/>
</dbReference>
<feature type="domain" description="EGF-like" evidence="17">
    <location>
        <begin position="789"/>
        <end position="829"/>
    </location>
</feature>
<evidence type="ECO:0000256" key="8">
    <source>
        <dbReference type="ARBA" id="ARBA00022837"/>
    </source>
</evidence>
<reference evidence="21" key="2">
    <citation type="journal article" date="2017" name="Dev. Cell">
        <title>Antagonistic Self-Organizing Patterning Systems Control Maintenance and Regeneration of the Anteroposterior Axis in Planarians.</title>
        <authorList>
            <person name="Stuckemann T."/>
            <person name="Cleland J.P."/>
            <person name="Werner S."/>
            <person name="Thi-Kim Vu H."/>
            <person name="Bayersdorf R."/>
            <person name="Liu S.Y."/>
            <person name="Friedrich B."/>
            <person name="Julicher F."/>
            <person name="Rink J.C."/>
        </authorList>
    </citation>
    <scope>NUCLEOTIDE SEQUENCE</scope>
</reference>
<dbReference type="PROSITE" id="PS51233">
    <property type="entry name" value="VWFD"/>
    <property type="match status" value="2"/>
</dbReference>
<dbReference type="SUPFAM" id="SSF56436">
    <property type="entry name" value="C-type lectin-like"/>
    <property type="match status" value="4"/>
</dbReference>
<dbReference type="InterPro" id="IPR036084">
    <property type="entry name" value="Ser_inhib-like_sf"/>
</dbReference>
<evidence type="ECO:0000259" key="16">
    <source>
        <dbReference type="PROSITE" id="PS01225"/>
    </source>
</evidence>
<dbReference type="GO" id="GO:0048513">
    <property type="term" value="P:animal organ development"/>
    <property type="evidence" value="ECO:0007669"/>
    <property type="project" value="UniProtKB-ARBA"/>
</dbReference>
<dbReference type="PROSITE" id="PS00615">
    <property type="entry name" value="C_TYPE_LECTIN_1"/>
    <property type="match status" value="1"/>
</dbReference>
<feature type="domain" description="EGF-like" evidence="17">
    <location>
        <begin position="4916"/>
        <end position="4957"/>
    </location>
</feature>
<feature type="domain" description="EGF-like" evidence="17">
    <location>
        <begin position="5231"/>
        <end position="5271"/>
    </location>
</feature>
<comment type="caution">
    <text evidence="14">Lacks conserved residue(s) required for the propagation of feature annotation.</text>
</comment>
<feature type="domain" description="EGF-like" evidence="17">
    <location>
        <begin position="4443"/>
        <end position="4485"/>
    </location>
</feature>
<feature type="domain" description="EGF-like" evidence="17">
    <location>
        <begin position="5010"/>
        <end position="5051"/>
    </location>
</feature>
<feature type="disulfide bond" evidence="14">
    <location>
        <begin position="666"/>
        <end position="683"/>
    </location>
</feature>
<dbReference type="GO" id="GO:0005509">
    <property type="term" value="F:calcium ion binding"/>
    <property type="evidence" value="ECO:0007669"/>
    <property type="project" value="InterPro"/>
</dbReference>
<dbReference type="FunFam" id="2.10.25.10:FF:000202">
    <property type="entry name" value="Multiple epidermal growth factor-like domains 8"/>
    <property type="match status" value="1"/>
</dbReference>
<feature type="domain" description="EGF-like" evidence="17">
    <location>
        <begin position="3544"/>
        <end position="3580"/>
    </location>
</feature>
<dbReference type="GO" id="GO:0016020">
    <property type="term" value="C:membrane"/>
    <property type="evidence" value="ECO:0007669"/>
    <property type="project" value="UniProtKB-SubCell"/>
</dbReference>
<feature type="domain" description="EGF-like" evidence="17">
    <location>
        <begin position="1276"/>
        <end position="1317"/>
    </location>
</feature>
<dbReference type="FunFam" id="2.10.25.10:FF:000005">
    <property type="entry name" value="Fibrillin 2"/>
    <property type="match status" value="1"/>
</dbReference>
<dbReference type="PROSITE" id="PS50092">
    <property type="entry name" value="TSP1"/>
    <property type="match status" value="1"/>
</dbReference>
<feature type="domain" description="EGF-like" evidence="17">
    <location>
        <begin position="3619"/>
        <end position="3662"/>
    </location>
</feature>
<feature type="domain" description="C-type lectin" evidence="18">
    <location>
        <begin position="1118"/>
        <end position="1237"/>
    </location>
</feature>
<feature type="disulfide bond" evidence="14">
    <location>
        <begin position="4410"/>
        <end position="4427"/>
    </location>
</feature>
<dbReference type="SMART" id="SM00179">
    <property type="entry name" value="EGF_CA"/>
    <property type="match status" value="51"/>
</dbReference>
<feature type="domain" description="CTCK" evidence="16">
    <location>
        <begin position="5908"/>
        <end position="5985"/>
    </location>
</feature>
<organism evidence="21">
    <name type="scientific">Schmidtea mediterranea</name>
    <name type="common">Freshwater planarian flatworm</name>
    <dbReference type="NCBI Taxonomy" id="79327"/>
    <lineage>
        <taxon>Eukaryota</taxon>
        <taxon>Metazoa</taxon>
        <taxon>Spiralia</taxon>
        <taxon>Lophotrochozoa</taxon>
        <taxon>Platyhelminthes</taxon>
        <taxon>Rhabditophora</taxon>
        <taxon>Seriata</taxon>
        <taxon>Tricladida</taxon>
        <taxon>Continenticola</taxon>
        <taxon>Geoplanoidea</taxon>
        <taxon>Dugesiidae</taxon>
        <taxon>Schmidtea</taxon>
    </lineage>
</organism>
<feature type="domain" description="Kazal-like" evidence="20">
    <location>
        <begin position="5847"/>
        <end position="5899"/>
    </location>
</feature>
<feature type="domain" description="EGF-like" evidence="17">
    <location>
        <begin position="2907"/>
        <end position="2949"/>
    </location>
</feature>
<evidence type="ECO:0000256" key="7">
    <source>
        <dbReference type="ARBA" id="ARBA00022737"/>
    </source>
</evidence>
<feature type="domain" description="EGF-like" evidence="17">
    <location>
        <begin position="3704"/>
        <end position="3745"/>
    </location>
</feature>
<dbReference type="SUPFAM" id="SSF57567">
    <property type="entry name" value="Serine protease inhibitors"/>
    <property type="match status" value="2"/>
</dbReference>
<dbReference type="Gene3D" id="3.10.100.10">
    <property type="entry name" value="Mannose-Binding Protein A, subunit A"/>
    <property type="match status" value="4"/>
</dbReference>
<feature type="domain" description="EGF-like" evidence="17">
    <location>
        <begin position="5542"/>
        <end position="5580"/>
    </location>
</feature>
<proteinExistence type="evidence at transcript level"/>
<evidence type="ECO:0000256" key="13">
    <source>
        <dbReference type="ARBA" id="ARBA00023180"/>
    </source>
</evidence>
<feature type="domain" description="EGF-like" evidence="17">
    <location>
        <begin position="3868"/>
        <end position="3907"/>
    </location>
</feature>
<feature type="domain" description="EGF-like" evidence="17">
    <location>
        <begin position="3986"/>
        <end position="4024"/>
    </location>
</feature>
<dbReference type="InterPro" id="IPR016187">
    <property type="entry name" value="CTDL_fold"/>
</dbReference>
<reference evidence="21" key="1">
    <citation type="submission" date="2016-12" db="EMBL/GenBank/DDBJ databases">
        <authorList>
            <person name="Song W.-J."/>
            <person name="Kurnit D.M."/>
        </authorList>
    </citation>
    <scope>NUCLEOTIDE SEQUENCE</scope>
</reference>
<feature type="domain" description="EGF-like" evidence="17">
    <location>
        <begin position="3335"/>
        <end position="3373"/>
    </location>
</feature>
<dbReference type="Pfam" id="PF07645">
    <property type="entry name" value="EGF_CA"/>
    <property type="match status" value="32"/>
</dbReference>
<dbReference type="InterPro" id="IPR016186">
    <property type="entry name" value="C-type_lectin-like/link_sf"/>
</dbReference>
<keyword evidence="8" id="KW-0106">Calcium</keyword>
<dbReference type="Pfam" id="PF01826">
    <property type="entry name" value="TIL"/>
    <property type="match status" value="2"/>
</dbReference>
<dbReference type="InterPro" id="IPR049883">
    <property type="entry name" value="NOTCH1_EGF-like"/>
</dbReference>
<feature type="domain" description="EGF-like" evidence="17">
    <location>
        <begin position="3503"/>
        <end position="3543"/>
    </location>
</feature>
<dbReference type="Pfam" id="PF00008">
    <property type="entry name" value="EGF"/>
    <property type="match status" value="1"/>
</dbReference>
<dbReference type="InterPro" id="IPR003645">
    <property type="entry name" value="Fol_N"/>
</dbReference>
<dbReference type="InterPro" id="IPR014853">
    <property type="entry name" value="VWF/SSPO/ZAN-like_Cys-rich_dom"/>
</dbReference>
<feature type="domain" description="EGF-like" evidence="17">
    <location>
        <begin position="648"/>
        <end position="697"/>
    </location>
</feature>
<dbReference type="SUPFAM" id="SSF57184">
    <property type="entry name" value="Growth factor receptor domain"/>
    <property type="match status" value="14"/>
</dbReference>
<feature type="domain" description="EGF-like" evidence="17">
    <location>
        <begin position="4611"/>
        <end position="4656"/>
    </location>
</feature>
<dbReference type="InterPro" id="IPR009030">
    <property type="entry name" value="Growth_fac_rcpt_cys_sf"/>
</dbReference>
<evidence type="ECO:0000256" key="9">
    <source>
        <dbReference type="ARBA" id="ARBA00022902"/>
    </source>
</evidence>
<evidence type="ECO:0000313" key="21">
    <source>
        <dbReference type="EMBL" id="AQT19761.1"/>
    </source>
</evidence>
<dbReference type="PROSITE" id="PS00010">
    <property type="entry name" value="ASX_HYDROXYL"/>
    <property type="match status" value="42"/>
</dbReference>
<evidence type="ECO:0000256" key="14">
    <source>
        <dbReference type="PROSITE-ProRule" id="PRU00076"/>
    </source>
</evidence>
<dbReference type="Pfam" id="PF12947">
    <property type="entry name" value="EGF_3"/>
    <property type="match status" value="10"/>
</dbReference>
<feature type="domain" description="EGF-like" evidence="17">
    <location>
        <begin position="2867"/>
        <end position="2906"/>
    </location>
</feature>
<dbReference type="PROSITE" id="PS01187">
    <property type="entry name" value="EGF_CA"/>
    <property type="match status" value="21"/>
</dbReference>
<dbReference type="SMART" id="SM00209">
    <property type="entry name" value="TSP1"/>
    <property type="match status" value="1"/>
</dbReference>
<evidence type="ECO:0000256" key="4">
    <source>
        <dbReference type="ARBA" id="ARBA00022536"/>
    </source>
</evidence>
<feature type="disulfide bond" evidence="14">
    <location>
        <begin position="5199"/>
        <end position="5216"/>
    </location>
</feature>
<keyword evidence="3" id="KW-0964">Secreted</keyword>
<feature type="domain" description="EGF-like" evidence="17">
    <location>
        <begin position="739"/>
        <end position="779"/>
    </location>
</feature>
<dbReference type="EMBL" id="KY348656">
    <property type="protein sequence ID" value="AQT19761.1"/>
    <property type="molecule type" value="mRNA"/>
</dbReference>
<dbReference type="PROSITE" id="PS01225">
    <property type="entry name" value="CTCK_2"/>
    <property type="match status" value="1"/>
</dbReference>
<feature type="domain" description="C-type lectin" evidence="18">
    <location>
        <begin position="848"/>
        <end position="966"/>
    </location>
</feature>
<keyword evidence="9" id="KW-0524">Neurogenesis</keyword>
<dbReference type="InterPro" id="IPR001881">
    <property type="entry name" value="EGF-like_Ca-bd_dom"/>
</dbReference>
<dbReference type="SMART" id="SM00041">
    <property type="entry name" value="CT"/>
    <property type="match status" value="1"/>
</dbReference>
<dbReference type="SMART" id="SM00216">
    <property type="entry name" value="VWD"/>
    <property type="match status" value="2"/>
</dbReference>
<dbReference type="InterPro" id="IPR001304">
    <property type="entry name" value="C-type_lectin-like"/>
</dbReference>
<dbReference type="InterPro" id="IPR002350">
    <property type="entry name" value="Kazal_dom"/>
</dbReference>
<feature type="domain" description="EGF-like" evidence="17">
    <location>
        <begin position="5189"/>
        <end position="5230"/>
    </location>
</feature>
<evidence type="ECO:0000256" key="3">
    <source>
        <dbReference type="ARBA" id="ARBA00022525"/>
    </source>
</evidence>
<dbReference type="PANTHER" id="PTHR24039">
    <property type="entry name" value="FIBRILLIN-RELATED"/>
    <property type="match status" value="1"/>
</dbReference>
<feature type="domain" description="EGF-like" evidence="17">
    <location>
        <begin position="5320"/>
        <end position="5362"/>
    </location>
</feature>
<feature type="domain" description="EGF-like" evidence="17">
    <location>
        <begin position="4313"/>
        <end position="4351"/>
    </location>
</feature>
<evidence type="ECO:0000256" key="1">
    <source>
        <dbReference type="ARBA" id="ARBA00004479"/>
    </source>
</evidence>
<feature type="domain" description="EGF-like" evidence="17">
    <location>
        <begin position="4486"/>
        <end position="4527"/>
    </location>
</feature>
<feature type="domain" description="EGF-like" evidence="17">
    <location>
        <begin position="249"/>
        <end position="290"/>
    </location>
</feature>
<feature type="domain" description="EGF-like" evidence="17">
    <location>
        <begin position="4570"/>
        <end position="4610"/>
    </location>
</feature>
<dbReference type="OrthoDB" id="4405280at2759"/>
<evidence type="ECO:0000256" key="11">
    <source>
        <dbReference type="ARBA" id="ARBA00023136"/>
    </source>
</evidence>
<dbReference type="CDD" id="cd00037">
    <property type="entry name" value="CLECT"/>
    <property type="match status" value="4"/>
</dbReference>
<evidence type="ECO:0000259" key="18">
    <source>
        <dbReference type="PROSITE" id="PS50041"/>
    </source>
</evidence>
<evidence type="ECO:0000256" key="2">
    <source>
        <dbReference type="ARBA" id="ARBA00004613"/>
    </source>
</evidence>
<evidence type="ECO:0000256" key="12">
    <source>
        <dbReference type="ARBA" id="ARBA00023157"/>
    </source>
</evidence>
<dbReference type="PROSITE" id="PS51465">
    <property type="entry name" value="KAZAL_2"/>
    <property type="match status" value="2"/>
</dbReference>
<keyword evidence="7" id="KW-0677">Repeat</keyword>
<feature type="domain" description="EGF-like" evidence="17">
    <location>
        <begin position="4189"/>
        <end position="4225"/>
    </location>
</feature>
<dbReference type="PROSITE" id="PS01186">
    <property type="entry name" value="EGF_2"/>
    <property type="match status" value="31"/>
</dbReference>
<dbReference type="SUPFAM" id="SSF57196">
    <property type="entry name" value="EGF/Laminin"/>
    <property type="match status" value="7"/>
</dbReference>